<dbReference type="OrthoDB" id="213472at2"/>
<sequence length="242" mass="27244">MQLDEYRKLAETEDRMWYFHALHQRVLLPLRPWRGKPASVLDAGCGTGGLIRCLSSQEPLWTLTGLDFSPIACSLARERTSARIVEGSITEMPFPPCSFDIVICADVLSQIKGGSLALHEIARVLRPGGVMVINVAAYRWMWSYHDEQVETKHRYRRSELTRMARSCGLRPLEASYVNTIIFPLIIARRKILPPKAATSDVMVYSPLVETTFAFMAKIEHTWLRLGLSFPTGCSVFLAASKS</sequence>
<dbReference type="InterPro" id="IPR013216">
    <property type="entry name" value="Methyltransf_11"/>
</dbReference>
<dbReference type="RefSeq" id="WP_015110735.1">
    <property type="nucleotide sequence ID" value="NC_019675.1"/>
</dbReference>
<dbReference type="GO" id="GO:0008757">
    <property type="term" value="F:S-adenosylmethionine-dependent methyltransferase activity"/>
    <property type="evidence" value="ECO:0007669"/>
    <property type="project" value="InterPro"/>
</dbReference>
<evidence type="ECO:0000313" key="3">
    <source>
        <dbReference type="Proteomes" id="UP000010388"/>
    </source>
</evidence>
<dbReference type="PANTHER" id="PTHR42912">
    <property type="entry name" value="METHYLTRANSFERASE"/>
    <property type="match status" value="1"/>
</dbReference>
<dbReference type="Gene3D" id="3.40.50.150">
    <property type="entry name" value="Vaccinia Virus protein VP39"/>
    <property type="match status" value="1"/>
</dbReference>
<organism evidence="2 3">
    <name type="scientific">Cyanobium gracile (strain ATCC 27147 / PCC 6307)</name>
    <dbReference type="NCBI Taxonomy" id="292564"/>
    <lineage>
        <taxon>Bacteria</taxon>
        <taxon>Bacillati</taxon>
        <taxon>Cyanobacteriota</taxon>
        <taxon>Cyanophyceae</taxon>
        <taxon>Synechococcales</taxon>
        <taxon>Prochlorococcaceae</taxon>
        <taxon>Cyanobium</taxon>
    </lineage>
</organism>
<dbReference type="PANTHER" id="PTHR42912:SF93">
    <property type="entry name" value="N6-ADENOSINE-METHYLTRANSFERASE TMT1A"/>
    <property type="match status" value="1"/>
</dbReference>
<evidence type="ECO:0000313" key="2">
    <source>
        <dbReference type="EMBL" id="AFY30302.1"/>
    </source>
</evidence>
<dbReference type="eggNOG" id="COG2226">
    <property type="taxonomic scope" value="Bacteria"/>
</dbReference>
<keyword evidence="2" id="KW-0489">Methyltransferase</keyword>
<dbReference type="AlphaFoldDB" id="K9PA97"/>
<protein>
    <submittedName>
        <fullName evidence="2">Methylase involved in ubiquinone/menaquinone biosynthesis</fullName>
    </submittedName>
</protein>
<keyword evidence="2" id="KW-0808">Transferase</keyword>
<dbReference type="CDD" id="cd02440">
    <property type="entry name" value="AdoMet_MTases"/>
    <property type="match status" value="1"/>
</dbReference>
<dbReference type="Proteomes" id="UP000010388">
    <property type="component" value="Chromosome"/>
</dbReference>
<reference evidence="3" key="1">
    <citation type="journal article" date="2013" name="Proc. Natl. Acad. Sci. U.S.A.">
        <title>Improving the coverage of the cyanobacterial phylum using diversity-driven genome sequencing.</title>
        <authorList>
            <person name="Shih P.M."/>
            <person name="Wu D."/>
            <person name="Latifi A."/>
            <person name="Axen S.D."/>
            <person name="Fewer D.P."/>
            <person name="Talla E."/>
            <person name="Calteau A."/>
            <person name="Cai F."/>
            <person name="Tandeau de Marsac N."/>
            <person name="Rippka R."/>
            <person name="Herdman M."/>
            <person name="Sivonen K."/>
            <person name="Coursin T."/>
            <person name="Laurent T."/>
            <person name="Goodwin L."/>
            <person name="Nolan M."/>
            <person name="Davenport K.W."/>
            <person name="Han C.S."/>
            <person name="Rubin E.M."/>
            <person name="Eisen J.A."/>
            <person name="Woyke T."/>
            <person name="Gugger M."/>
            <person name="Kerfeld C.A."/>
        </authorList>
    </citation>
    <scope>NUCLEOTIDE SEQUENCE [LARGE SCALE GENOMIC DNA]</scope>
    <source>
        <strain evidence="3">ATCC 27147 / PCC 6307</strain>
    </source>
</reference>
<dbReference type="EMBL" id="CP003495">
    <property type="protein sequence ID" value="AFY30302.1"/>
    <property type="molecule type" value="Genomic_DNA"/>
</dbReference>
<proteinExistence type="predicted"/>
<dbReference type="HOGENOM" id="CLU_082726_0_1_3"/>
<gene>
    <name evidence="2" type="ordered locus">Cyagr_3223</name>
</gene>
<dbReference type="SUPFAM" id="SSF53335">
    <property type="entry name" value="S-adenosyl-L-methionine-dependent methyltransferases"/>
    <property type="match status" value="1"/>
</dbReference>
<feature type="domain" description="Methyltransferase type 11" evidence="1">
    <location>
        <begin position="41"/>
        <end position="133"/>
    </location>
</feature>
<dbReference type="GO" id="GO:0032259">
    <property type="term" value="P:methylation"/>
    <property type="evidence" value="ECO:0007669"/>
    <property type="project" value="UniProtKB-KW"/>
</dbReference>
<accession>K9PA97</accession>
<keyword evidence="2" id="KW-0830">Ubiquinone</keyword>
<dbReference type="KEGG" id="cgc:Cyagr_3223"/>
<dbReference type="InterPro" id="IPR029063">
    <property type="entry name" value="SAM-dependent_MTases_sf"/>
</dbReference>
<dbReference type="Pfam" id="PF08241">
    <property type="entry name" value="Methyltransf_11"/>
    <property type="match status" value="1"/>
</dbReference>
<name>K9PA97_CYAGP</name>
<evidence type="ECO:0000259" key="1">
    <source>
        <dbReference type="Pfam" id="PF08241"/>
    </source>
</evidence>
<dbReference type="InterPro" id="IPR050508">
    <property type="entry name" value="Methyltransf_Superfamily"/>
</dbReference>
<dbReference type="STRING" id="292564.Cyagr_3223"/>